<dbReference type="InterPro" id="IPR004089">
    <property type="entry name" value="MCPsignal_dom"/>
</dbReference>
<feature type="chain" id="PRO_5005694471" evidence="5">
    <location>
        <begin position="24"/>
        <end position="645"/>
    </location>
</feature>
<dbReference type="KEGG" id="dde:Dde_0218"/>
<dbReference type="GO" id="GO:0016020">
    <property type="term" value="C:membrane"/>
    <property type="evidence" value="ECO:0007669"/>
    <property type="project" value="InterPro"/>
</dbReference>
<evidence type="ECO:0000259" key="6">
    <source>
        <dbReference type="PROSITE" id="PS50111"/>
    </source>
</evidence>
<dbReference type="HOGENOM" id="CLU_000445_107_27_7"/>
<feature type="domain" description="HAMP" evidence="7">
    <location>
        <begin position="274"/>
        <end position="326"/>
    </location>
</feature>
<dbReference type="EMBL" id="CP000112">
    <property type="protein sequence ID" value="ABB37019.1"/>
    <property type="molecule type" value="Genomic_DNA"/>
</dbReference>
<reference evidence="8 9" key="1">
    <citation type="journal article" date="2011" name="J. Bacteriol.">
        <title>Complete genome sequence and updated annotation of Desulfovibrio alaskensis G20.</title>
        <authorList>
            <person name="Hauser L.J."/>
            <person name="Land M.L."/>
            <person name="Brown S.D."/>
            <person name="Larimer F."/>
            <person name="Keller K.L."/>
            <person name="Rapp-Giles B.J."/>
            <person name="Price M.N."/>
            <person name="Lin M."/>
            <person name="Bruce D.C."/>
            <person name="Detter J.C."/>
            <person name="Tapia R."/>
            <person name="Han C.S."/>
            <person name="Goodwin L.A."/>
            <person name="Cheng J.F."/>
            <person name="Pitluck S."/>
            <person name="Copeland A."/>
            <person name="Lucas S."/>
            <person name="Nolan M."/>
            <person name="Lapidus A.L."/>
            <person name="Palumbo A.V."/>
            <person name="Wall J.D."/>
        </authorList>
    </citation>
    <scope>NUCLEOTIDE SEQUENCE [LARGE SCALE GENOMIC DNA]</scope>
    <source>
        <strain evidence="9">ATCC BAA 1058 / DSM 17464 / G20</strain>
    </source>
</reference>
<organism evidence="8 9">
    <name type="scientific">Oleidesulfovibrio alaskensis (strain ATCC BAA-1058 / DSM 17464 / G20)</name>
    <name type="common">Desulfovibrio alaskensis</name>
    <dbReference type="NCBI Taxonomy" id="207559"/>
    <lineage>
        <taxon>Bacteria</taxon>
        <taxon>Pseudomonadati</taxon>
        <taxon>Thermodesulfobacteriota</taxon>
        <taxon>Desulfovibrionia</taxon>
        <taxon>Desulfovibrionales</taxon>
        <taxon>Desulfovibrionaceae</taxon>
        <taxon>Oleidesulfovibrio</taxon>
    </lineage>
</organism>
<evidence type="ECO:0000256" key="4">
    <source>
        <dbReference type="SAM" id="Phobius"/>
    </source>
</evidence>
<dbReference type="SMART" id="SM00304">
    <property type="entry name" value="HAMP"/>
    <property type="match status" value="1"/>
</dbReference>
<protein>
    <submittedName>
        <fullName evidence="8">Methyl-accepting chemotaxis sensory transducer</fullName>
    </submittedName>
</protein>
<dbReference type="AlphaFoldDB" id="Q316X7"/>
<keyword evidence="4" id="KW-0472">Membrane</keyword>
<keyword evidence="9" id="KW-1185">Reference proteome</keyword>
<feature type="transmembrane region" description="Helical" evidence="4">
    <location>
        <begin position="252"/>
        <end position="273"/>
    </location>
</feature>
<dbReference type="SMART" id="SM00283">
    <property type="entry name" value="MA"/>
    <property type="match status" value="1"/>
</dbReference>
<dbReference type="PROSITE" id="PS50111">
    <property type="entry name" value="CHEMOTAXIS_TRANSDUC_2"/>
    <property type="match status" value="1"/>
</dbReference>
<gene>
    <name evidence="8" type="ordered locus">Dde_0218</name>
</gene>
<dbReference type="RefSeq" id="WP_011366373.1">
    <property type="nucleotide sequence ID" value="NC_007519.1"/>
</dbReference>
<evidence type="ECO:0000313" key="9">
    <source>
        <dbReference type="Proteomes" id="UP000002710"/>
    </source>
</evidence>
<feature type="domain" description="Methyl-accepting transducer" evidence="6">
    <location>
        <begin position="373"/>
        <end position="609"/>
    </location>
</feature>
<dbReference type="PANTHER" id="PTHR32089">
    <property type="entry name" value="METHYL-ACCEPTING CHEMOTAXIS PROTEIN MCPB"/>
    <property type="match status" value="1"/>
</dbReference>
<keyword evidence="5" id="KW-0732">Signal</keyword>
<name>Q316X7_OLEA2</name>
<evidence type="ECO:0000256" key="1">
    <source>
        <dbReference type="ARBA" id="ARBA00023224"/>
    </source>
</evidence>
<dbReference type="STRING" id="207559.Dde_0218"/>
<dbReference type="PROSITE" id="PS50885">
    <property type="entry name" value="HAMP"/>
    <property type="match status" value="1"/>
</dbReference>
<evidence type="ECO:0000256" key="5">
    <source>
        <dbReference type="SAM" id="SignalP"/>
    </source>
</evidence>
<evidence type="ECO:0000313" key="8">
    <source>
        <dbReference type="EMBL" id="ABB37019.1"/>
    </source>
</evidence>
<dbReference type="SUPFAM" id="SSF58104">
    <property type="entry name" value="Methyl-accepting chemotaxis protein (MCP) signaling domain"/>
    <property type="match status" value="1"/>
</dbReference>
<dbReference type="Proteomes" id="UP000002710">
    <property type="component" value="Chromosome"/>
</dbReference>
<accession>Q316X7</accession>
<dbReference type="Pfam" id="PF00015">
    <property type="entry name" value="MCPsignal"/>
    <property type="match status" value="1"/>
</dbReference>
<dbReference type="CDD" id="cd11386">
    <property type="entry name" value="MCP_signal"/>
    <property type="match status" value="1"/>
</dbReference>
<dbReference type="GO" id="GO:0007165">
    <property type="term" value="P:signal transduction"/>
    <property type="evidence" value="ECO:0007669"/>
    <property type="project" value="UniProtKB-KW"/>
</dbReference>
<dbReference type="eggNOG" id="COG0840">
    <property type="taxonomic scope" value="Bacteria"/>
</dbReference>
<dbReference type="SMART" id="SM01358">
    <property type="entry name" value="HBM"/>
    <property type="match status" value="1"/>
</dbReference>
<keyword evidence="4" id="KW-0812">Transmembrane</keyword>
<evidence type="ECO:0000259" key="7">
    <source>
        <dbReference type="PROSITE" id="PS50885"/>
    </source>
</evidence>
<feature type="signal peptide" evidence="5">
    <location>
        <begin position="1"/>
        <end position="23"/>
    </location>
</feature>
<evidence type="ECO:0000256" key="3">
    <source>
        <dbReference type="PROSITE-ProRule" id="PRU00284"/>
    </source>
</evidence>
<keyword evidence="4" id="KW-1133">Transmembrane helix</keyword>
<comment type="similarity">
    <text evidence="2">Belongs to the methyl-accepting chemotaxis (MCP) protein family.</text>
</comment>
<sequence length="645" mass="69678">MGIRHKLLLLLGICVAGFGAQFAADRTGNILTQDVLALERLAVDAKEQVLQVRRQEKNYLLRTDSESLDSARQSLEAIRDSLRRIAAQQPEAARQTERILDRLGVYAGAFEAAVQAHSALGNLETGIEHDFIMAARELESAVDALGDKDVLVVLLQLRRQEKNFVMRGGQLYVDRVDALLKGLERGLAGNSELLDKLRGYRRTFNAYVEQHGVKARQTALMVEAGQQLEPSILALRENFARQRGDMVARVEMVTLGVGVGATLFVVVLVLWLLRSIVVSLDALQRYSAAVSGGDLTTVPQGEFTGELARLRDDIMAMVSGLRSQMQEVARKEHEALQQAQRAESATQEALRKEHEVRSLFGRMQGVAERTAEISGRLAESAAGLHHQAQTAADGAQVQKDRLTETATAMEEMTATVVEIARNAGSASQAVAVTREKAQQGLGVVARSEEAMRRVNTIAQALQEDMARSGRDAQSIGQVIDVINEIADQTNLLALNAAIEAARAGDAGRGFAVVADEVRKLAEKTMAATREVAERVHTIQSATRQNQASMTEAVESVDEANRLAAGSAEALREIVRLADDAAGQAQSIAAASEQQSAASEQITRALEAVNSVADTTTEGMHAMLDSADGLARTAQELDGLITELNR</sequence>
<dbReference type="PANTHER" id="PTHR32089:SF112">
    <property type="entry name" value="LYSOZYME-LIKE PROTEIN-RELATED"/>
    <property type="match status" value="1"/>
</dbReference>
<dbReference type="Gene3D" id="1.10.287.950">
    <property type="entry name" value="Methyl-accepting chemotaxis protein"/>
    <property type="match status" value="1"/>
</dbReference>
<proteinExistence type="inferred from homology"/>
<keyword evidence="1 3" id="KW-0807">Transducer</keyword>
<dbReference type="Gene3D" id="6.10.340.10">
    <property type="match status" value="1"/>
</dbReference>
<dbReference type="InterPro" id="IPR003660">
    <property type="entry name" value="HAMP_dom"/>
</dbReference>
<dbReference type="InterPro" id="IPR032255">
    <property type="entry name" value="HBM"/>
</dbReference>
<evidence type="ECO:0000256" key="2">
    <source>
        <dbReference type="ARBA" id="ARBA00029447"/>
    </source>
</evidence>